<dbReference type="Pfam" id="PF22486">
    <property type="entry name" value="MATH_2"/>
    <property type="match status" value="1"/>
</dbReference>
<comment type="caution">
    <text evidence="3">The sequence shown here is derived from an EMBL/GenBank/DDBJ whole genome shotgun (WGS) entry which is preliminary data.</text>
</comment>
<dbReference type="SMART" id="SM00225">
    <property type="entry name" value="BTB"/>
    <property type="match status" value="1"/>
</dbReference>
<dbReference type="PANTHER" id="PTHR24413">
    <property type="entry name" value="SPECKLE-TYPE POZ PROTEIN"/>
    <property type="match status" value="1"/>
</dbReference>
<dbReference type="EMBL" id="BGPR01025423">
    <property type="protein sequence ID" value="GBN94312.1"/>
    <property type="molecule type" value="Genomic_DNA"/>
</dbReference>
<dbReference type="InterPro" id="IPR002083">
    <property type="entry name" value="MATH/TRAF_dom"/>
</dbReference>
<evidence type="ECO:0000259" key="1">
    <source>
        <dbReference type="PROSITE" id="PS50097"/>
    </source>
</evidence>
<dbReference type="Gene3D" id="2.60.210.10">
    <property type="entry name" value="Apoptosis, Tumor Necrosis Factor Receptor Associated Protein 2, Chain A"/>
    <property type="match status" value="2"/>
</dbReference>
<feature type="domain" description="BTB" evidence="1">
    <location>
        <begin position="341"/>
        <end position="408"/>
    </location>
</feature>
<name>A0A4Y2T139_ARAVE</name>
<dbReference type="InterPro" id="IPR011333">
    <property type="entry name" value="SKP1/BTB/POZ_sf"/>
</dbReference>
<evidence type="ECO:0000313" key="3">
    <source>
        <dbReference type="EMBL" id="GBN94312.1"/>
    </source>
</evidence>
<dbReference type="Gene3D" id="3.30.710.10">
    <property type="entry name" value="Potassium Channel Kv1.1, Chain A"/>
    <property type="match status" value="1"/>
</dbReference>
<dbReference type="InterPro" id="IPR000210">
    <property type="entry name" value="BTB/POZ_dom"/>
</dbReference>
<protein>
    <submittedName>
        <fullName evidence="3">Speckle-type POZ protein B</fullName>
    </submittedName>
</protein>
<keyword evidence="4" id="KW-1185">Reference proteome</keyword>
<dbReference type="SUPFAM" id="SSF54695">
    <property type="entry name" value="POZ domain"/>
    <property type="match status" value="1"/>
</dbReference>
<dbReference type="Proteomes" id="UP000499080">
    <property type="component" value="Unassembled WGS sequence"/>
</dbReference>
<dbReference type="PROSITE" id="PS50097">
    <property type="entry name" value="BTB"/>
    <property type="match status" value="1"/>
</dbReference>
<dbReference type="Gene3D" id="1.25.40.420">
    <property type="match status" value="1"/>
</dbReference>
<sequence length="501" mass="57966">MSGEDECEKKCFTFIWKLENASYCWQKTGDCIESSSFEIDELEETKWKLRLFHRSASTRNAIGFYLLRDSDSKGAMKAEIDYELAILASDGSALQSSEKTKGTFQKNSTSGLFVSRNEVFVARSTFLPQDTFTLRCKMWKRVGEMSKDVQCFARTRIFVEEMSFLWKIKDFSTLESDEKQTYEIKSLESGQQLMCLELFVTGGQIFDEKIRFVVIPNYQIIKTSSFQLFIVDASKNLVECFQDEFWYLDPSGRREVFFLTKKKLMERKNVYLPDDVLSLQCEFSFTSGIVLREGNRILSECISVENNGLNGRRLQKENDTPVLKCILSNNLKSMVNNSCLSDVKLKTKSQTYPAHKTILGARSPVFKAMFSSDMREKIIDCVDVEDLNDDTVLRMLRYIYSAEVEELEWVSAIELYEAADKYVVLHLRDICSYFLKNSLCPSNACEALVLADLHQDDDLKSFVQDFIFRHGKDVINSEEWEKLMETNLKLAAETMRVKYKE</sequence>
<organism evidence="3 4">
    <name type="scientific">Araneus ventricosus</name>
    <name type="common">Orbweaver spider</name>
    <name type="synonym">Epeira ventricosa</name>
    <dbReference type="NCBI Taxonomy" id="182803"/>
    <lineage>
        <taxon>Eukaryota</taxon>
        <taxon>Metazoa</taxon>
        <taxon>Ecdysozoa</taxon>
        <taxon>Arthropoda</taxon>
        <taxon>Chelicerata</taxon>
        <taxon>Arachnida</taxon>
        <taxon>Araneae</taxon>
        <taxon>Araneomorphae</taxon>
        <taxon>Entelegynae</taxon>
        <taxon>Araneoidea</taxon>
        <taxon>Araneidae</taxon>
        <taxon>Araneus</taxon>
    </lineage>
</organism>
<evidence type="ECO:0000259" key="2">
    <source>
        <dbReference type="PROSITE" id="PS50144"/>
    </source>
</evidence>
<dbReference type="OrthoDB" id="6359816at2759"/>
<proteinExistence type="predicted"/>
<dbReference type="Pfam" id="PF00651">
    <property type="entry name" value="BTB"/>
    <property type="match status" value="1"/>
</dbReference>
<dbReference type="CDD" id="cd18186">
    <property type="entry name" value="BTB_POZ_ZBTB_KLHL-like"/>
    <property type="match status" value="1"/>
</dbReference>
<feature type="domain" description="MATH" evidence="2">
    <location>
        <begin position="11"/>
        <end position="138"/>
    </location>
</feature>
<gene>
    <name evidence="3" type="primary">spop-b_53</name>
    <name evidence="3" type="ORF">AVEN_121591_1</name>
</gene>
<reference evidence="3 4" key="1">
    <citation type="journal article" date="2019" name="Sci. Rep.">
        <title>Orb-weaving spider Araneus ventricosus genome elucidates the spidroin gene catalogue.</title>
        <authorList>
            <person name="Kono N."/>
            <person name="Nakamura H."/>
            <person name="Ohtoshi R."/>
            <person name="Moran D.A.P."/>
            <person name="Shinohara A."/>
            <person name="Yoshida Y."/>
            <person name="Fujiwara M."/>
            <person name="Mori M."/>
            <person name="Tomita M."/>
            <person name="Arakawa K."/>
        </authorList>
    </citation>
    <scope>NUCLEOTIDE SEQUENCE [LARGE SCALE GENOMIC DNA]</scope>
</reference>
<dbReference type="InterPro" id="IPR008974">
    <property type="entry name" value="TRAF-like"/>
</dbReference>
<dbReference type="GO" id="GO:0030163">
    <property type="term" value="P:protein catabolic process"/>
    <property type="evidence" value="ECO:0007669"/>
    <property type="project" value="UniProtKB-ARBA"/>
</dbReference>
<dbReference type="SUPFAM" id="SSF49599">
    <property type="entry name" value="TRAF domain-like"/>
    <property type="match status" value="1"/>
</dbReference>
<dbReference type="AlphaFoldDB" id="A0A4Y2T139"/>
<accession>A0A4Y2T139</accession>
<dbReference type="PROSITE" id="PS50144">
    <property type="entry name" value="MATH"/>
    <property type="match status" value="1"/>
</dbReference>
<evidence type="ECO:0000313" key="4">
    <source>
        <dbReference type="Proteomes" id="UP000499080"/>
    </source>
</evidence>